<comment type="subunit">
    <text evidence="4">Homodimer.</text>
</comment>
<comment type="pathway">
    <text evidence="2">Amino-acid degradation; L-phenylalanine degradation; acetoacetate and fumarate from L-phenylalanine: step 2/6.</text>
</comment>
<feature type="domain" description="Aminotransferase class I/classII large" evidence="15">
    <location>
        <begin position="395"/>
        <end position="756"/>
    </location>
</feature>
<dbReference type="PROSITE" id="PS00105">
    <property type="entry name" value="AA_TRANSFER_CLASS_1"/>
    <property type="match status" value="1"/>
</dbReference>
<dbReference type="InterPro" id="IPR015422">
    <property type="entry name" value="PyrdxlP-dep_Trfase_small"/>
</dbReference>
<dbReference type="Pfam" id="PF00155">
    <property type="entry name" value="Aminotran_1_2"/>
    <property type="match status" value="1"/>
</dbReference>
<dbReference type="Pfam" id="PF07706">
    <property type="entry name" value="TAT_ubiq"/>
    <property type="match status" value="1"/>
</dbReference>
<evidence type="ECO:0000256" key="2">
    <source>
        <dbReference type="ARBA" id="ARBA00005203"/>
    </source>
</evidence>
<dbReference type="Gene3D" id="3.90.1150.10">
    <property type="entry name" value="Aspartate Aminotransferase, domain 1"/>
    <property type="match status" value="1"/>
</dbReference>
<keyword evidence="7 16" id="KW-0032">Aminotransferase</keyword>
<keyword evidence="11" id="KW-0585">Phenylalanine catabolism</keyword>
<dbReference type="NCBIfam" id="TIGR01264">
    <property type="entry name" value="tyr_amTase_E"/>
    <property type="match status" value="1"/>
</dbReference>
<evidence type="ECO:0000256" key="12">
    <source>
        <dbReference type="ARBA" id="ARBA00031696"/>
    </source>
</evidence>
<feature type="compositionally biased region" description="Low complexity" evidence="14">
    <location>
        <begin position="176"/>
        <end position="187"/>
    </location>
</feature>
<dbReference type="EC" id="2.6.1.5" evidence="5"/>
<evidence type="ECO:0000259" key="15">
    <source>
        <dbReference type="Pfam" id="PF00155"/>
    </source>
</evidence>
<dbReference type="InterPro" id="IPR005957">
    <property type="entry name" value="Tyrosine_aminoTrfase"/>
</dbReference>
<evidence type="ECO:0000256" key="11">
    <source>
        <dbReference type="ARBA" id="ARBA00023232"/>
    </source>
</evidence>
<proteinExistence type="inferred from homology"/>
<dbReference type="InterPro" id="IPR015421">
    <property type="entry name" value="PyrdxlP-dep_Trfase_major"/>
</dbReference>
<dbReference type="Gene3D" id="3.40.640.10">
    <property type="entry name" value="Type I PLP-dependent aspartate aminotransferase-like (Major domain)"/>
    <property type="match status" value="1"/>
</dbReference>
<name>A0AAW1ASZ4_CROAD</name>
<evidence type="ECO:0000313" key="16">
    <source>
        <dbReference type="EMBL" id="KAK9392576.1"/>
    </source>
</evidence>
<evidence type="ECO:0000256" key="10">
    <source>
        <dbReference type="ARBA" id="ARBA00022898"/>
    </source>
</evidence>
<comment type="caution">
    <text evidence="16">The sequence shown here is derived from an EMBL/GenBank/DDBJ whole genome shotgun (WGS) entry which is preliminary data.</text>
</comment>
<dbReference type="CDD" id="cd00609">
    <property type="entry name" value="AAT_like"/>
    <property type="match status" value="1"/>
</dbReference>
<protein>
    <recommendedName>
        <fullName evidence="6">Tyrosine aminotransferase</fullName>
        <ecNumber evidence="5">2.6.1.5</ecNumber>
    </recommendedName>
    <alternativeName>
        <fullName evidence="12">L-tyrosine:2-oxoglutarate aminotransferase</fullName>
    </alternativeName>
</protein>
<comment type="similarity">
    <text evidence="3">Belongs to the class-I pyridoxal-phosphate-dependent aminotransferase family.</text>
</comment>
<dbReference type="FunFam" id="3.90.1150.10:FF:000040">
    <property type="entry name" value="Tyrosine aminotransferase"/>
    <property type="match status" value="1"/>
</dbReference>
<evidence type="ECO:0000256" key="1">
    <source>
        <dbReference type="ARBA" id="ARBA00001933"/>
    </source>
</evidence>
<accession>A0AAW1ASZ4</accession>
<dbReference type="InterPro" id="IPR005958">
    <property type="entry name" value="TyrNic_aminoTrfase"/>
</dbReference>
<evidence type="ECO:0000313" key="17">
    <source>
        <dbReference type="Proteomes" id="UP001474421"/>
    </source>
</evidence>
<dbReference type="GO" id="GO:0004838">
    <property type="term" value="F:L-tyrosine-2-oxoglutarate transaminase activity"/>
    <property type="evidence" value="ECO:0007669"/>
    <property type="project" value="InterPro"/>
</dbReference>
<feature type="region of interest" description="Disordered" evidence="14">
    <location>
        <begin position="171"/>
        <end position="261"/>
    </location>
</feature>
<keyword evidence="17" id="KW-1185">Reference proteome</keyword>
<dbReference type="Proteomes" id="UP001474421">
    <property type="component" value="Unassembled WGS sequence"/>
</dbReference>
<dbReference type="InterPro" id="IPR004838">
    <property type="entry name" value="NHTrfase_class1_PyrdxlP-BS"/>
</dbReference>
<evidence type="ECO:0000256" key="6">
    <source>
        <dbReference type="ARBA" id="ARBA00015959"/>
    </source>
</evidence>
<dbReference type="FunFam" id="3.40.640.10:FF:000048">
    <property type="entry name" value="tyrosine aminotransferase"/>
    <property type="match status" value="1"/>
</dbReference>
<evidence type="ECO:0000256" key="8">
    <source>
        <dbReference type="ARBA" id="ARBA00022679"/>
    </source>
</evidence>
<dbReference type="GO" id="GO:0006559">
    <property type="term" value="P:L-phenylalanine catabolic process"/>
    <property type="evidence" value="ECO:0007669"/>
    <property type="project" value="UniProtKB-KW"/>
</dbReference>
<evidence type="ECO:0000256" key="7">
    <source>
        <dbReference type="ARBA" id="ARBA00022576"/>
    </source>
</evidence>
<comment type="cofactor">
    <cofactor evidence="1">
        <name>pyridoxal 5'-phosphate</name>
        <dbReference type="ChEBI" id="CHEBI:597326"/>
    </cofactor>
</comment>
<dbReference type="InterPro" id="IPR011715">
    <property type="entry name" value="Tyr_aminoTrfase_ubiquitination"/>
</dbReference>
<dbReference type="PANTHER" id="PTHR45744">
    <property type="entry name" value="TYROSINE AMINOTRANSFERASE"/>
    <property type="match status" value="1"/>
</dbReference>
<evidence type="ECO:0000256" key="4">
    <source>
        <dbReference type="ARBA" id="ARBA00011738"/>
    </source>
</evidence>
<dbReference type="AlphaFoldDB" id="A0AAW1ASZ4"/>
<feature type="compositionally biased region" description="Low complexity" evidence="14">
    <location>
        <begin position="252"/>
        <end position="261"/>
    </location>
</feature>
<feature type="region of interest" description="Disordered" evidence="14">
    <location>
        <begin position="1"/>
        <end position="122"/>
    </location>
</feature>
<dbReference type="SUPFAM" id="SSF53383">
    <property type="entry name" value="PLP-dependent transferases"/>
    <property type="match status" value="1"/>
</dbReference>
<feature type="compositionally biased region" description="Pro residues" evidence="14">
    <location>
        <begin position="68"/>
        <end position="83"/>
    </location>
</feature>
<keyword evidence="10" id="KW-0663">Pyridoxal phosphate</keyword>
<comment type="catalytic activity">
    <reaction evidence="13">
        <text>L-tyrosine + 2-oxoglutarate = 3-(4-hydroxyphenyl)pyruvate + L-glutamate</text>
        <dbReference type="Rhea" id="RHEA:15093"/>
        <dbReference type="ChEBI" id="CHEBI:16810"/>
        <dbReference type="ChEBI" id="CHEBI:29985"/>
        <dbReference type="ChEBI" id="CHEBI:36242"/>
        <dbReference type="ChEBI" id="CHEBI:58315"/>
        <dbReference type="EC" id="2.6.1.5"/>
    </reaction>
</comment>
<feature type="compositionally biased region" description="Basic and acidic residues" evidence="14">
    <location>
        <begin position="223"/>
        <end position="245"/>
    </location>
</feature>
<gene>
    <name evidence="16" type="ORF">NXF25_016665</name>
</gene>
<keyword evidence="9" id="KW-0828">Tyrosine catabolism</keyword>
<keyword evidence="8" id="KW-0808">Transferase</keyword>
<dbReference type="InterPro" id="IPR004839">
    <property type="entry name" value="Aminotransferase_I/II_large"/>
</dbReference>
<evidence type="ECO:0000256" key="14">
    <source>
        <dbReference type="SAM" id="MobiDB-lite"/>
    </source>
</evidence>
<dbReference type="GO" id="GO:0030170">
    <property type="term" value="F:pyridoxal phosphate binding"/>
    <property type="evidence" value="ECO:0007669"/>
    <property type="project" value="InterPro"/>
</dbReference>
<evidence type="ECO:0000256" key="13">
    <source>
        <dbReference type="ARBA" id="ARBA00047798"/>
    </source>
</evidence>
<organism evidence="16 17">
    <name type="scientific">Crotalus adamanteus</name>
    <name type="common">Eastern diamondback rattlesnake</name>
    <dbReference type="NCBI Taxonomy" id="8729"/>
    <lineage>
        <taxon>Eukaryota</taxon>
        <taxon>Metazoa</taxon>
        <taxon>Chordata</taxon>
        <taxon>Craniata</taxon>
        <taxon>Vertebrata</taxon>
        <taxon>Euteleostomi</taxon>
        <taxon>Lepidosauria</taxon>
        <taxon>Squamata</taxon>
        <taxon>Bifurcata</taxon>
        <taxon>Unidentata</taxon>
        <taxon>Episquamata</taxon>
        <taxon>Toxicofera</taxon>
        <taxon>Serpentes</taxon>
        <taxon>Colubroidea</taxon>
        <taxon>Viperidae</taxon>
        <taxon>Crotalinae</taxon>
        <taxon>Crotalus</taxon>
    </lineage>
</organism>
<dbReference type="NCBIfam" id="TIGR01265">
    <property type="entry name" value="tyr_nico_aTase"/>
    <property type="match status" value="1"/>
</dbReference>
<evidence type="ECO:0000256" key="3">
    <source>
        <dbReference type="ARBA" id="ARBA00007441"/>
    </source>
</evidence>
<reference evidence="16 17" key="1">
    <citation type="journal article" date="2024" name="Proc. Natl. Acad. Sci. U.S.A.">
        <title>The genetic regulatory architecture and epigenomic basis for age-related changes in rattlesnake venom.</title>
        <authorList>
            <person name="Hogan M.P."/>
            <person name="Holding M.L."/>
            <person name="Nystrom G.S."/>
            <person name="Colston T.J."/>
            <person name="Bartlett D.A."/>
            <person name="Mason A.J."/>
            <person name="Ellsworth S.A."/>
            <person name="Rautsaw R.M."/>
            <person name="Lawrence K.C."/>
            <person name="Strickland J.L."/>
            <person name="He B."/>
            <person name="Fraser P."/>
            <person name="Margres M.J."/>
            <person name="Gilbert D.M."/>
            <person name="Gibbs H.L."/>
            <person name="Parkinson C.L."/>
            <person name="Rokyta D.R."/>
        </authorList>
    </citation>
    <scope>NUCLEOTIDE SEQUENCE [LARGE SCALE GENOMIC DNA]</scope>
    <source>
        <strain evidence="16">DRR0105</strain>
    </source>
</reference>
<dbReference type="PANTHER" id="PTHR45744:SF2">
    <property type="entry name" value="TYROSINE AMINOTRANSFERASE"/>
    <property type="match status" value="1"/>
</dbReference>
<feature type="compositionally biased region" description="Low complexity" evidence="14">
    <location>
        <begin position="107"/>
        <end position="119"/>
    </location>
</feature>
<dbReference type="InterPro" id="IPR015424">
    <property type="entry name" value="PyrdxlP-dep_Trfase"/>
</dbReference>
<evidence type="ECO:0000256" key="9">
    <source>
        <dbReference type="ARBA" id="ARBA00022878"/>
    </source>
</evidence>
<dbReference type="EMBL" id="JAOTOJ010000015">
    <property type="protein sequence ID" value="KAK9392576.1"/>
    <property type="molecule type" value="Genomic_DNA"/>
</dbReference>
<sequence length="777" mass="83772">MGFSPVGSAEATGCPSGLLAVSTPVPKGGEDGLGGSRLGREPEGLKTASGRHHKCRAIPHSPAGRARPPSPLLPRPAGRPFPAAPSAAFHVGSKGGQLLPSPPAPHADSSGDPGDSAASARRRQLPCPAQNPLQLLPVGARNPAGAAVGILTGQSLLRQCSAWDCGGSGPARPFLSSSAQSPVGSSSAKRRSPPPCRSRLSARRESQGNWALSEGSGESLELEVSREPRPAKEGRAPWRAKELRQRGRRAGLPASEASAETAAPLLGRSACPRGWAPRDLALPGAHSGSAFGSTTLEASQLIFTITLSCSHIFGCFRFSPPEMDSCLIQVNSNTSLPSILDVHVNLNGKSPSLPKGKGRKPHWAVKASEMSRRTFNPIRAIVDAMKVEPNPRKALISLSIGDPTVFGNLPTDDEVTQAMKEALDSGKYNGYAPSVGYLSCREVVASYYNYPEAPLKAQDVILTSGCSQAIELALAVLANPGQNILVPRPGFSLYKTLAHSMGIEVKFYNLLPEKSWEIDLKQMESLVDNRTACLIVNNPSNPCGSVFSRSHLQKILAVASRQCVPILADEIYAEMVFEDCKYESLAKLSTNVPILTCGGLAKRWLVPGWRMGWILIHDRRDIFGEEIREGLLRLSQRILGPCTAVQGALGHIFHHTSPEFYHNTLSFLKSNAALCYAALSTVCGLKPIRPQGAMYLMVGIEMEHFPDFENDVEFTERLIAEQSVFCLPATCFEYPNFFRVVITVPEEMMVEACQRIRYFCEKHYQGGEGTQDLECDK</sequence>
<dbReference type="GO" id="GO:0006572">
    <property type="term" value="P:L-tyrosine catabolic process"/>
    <property type="evidence" value="ECO:0007669"/>
    <property type="project" value="UniProtKB-KW"/>
</dbReference>
<evidence type="ECO:0000256" key="5">
    <source>
        <dbReference type="ARBA" id="ARBA00012749"/>
    </source>
</evidence>